<comment type="similarity">
    <text evidence="1">Belongs to the methyltransferase superfamily.</text>
</comment>
<dbReference type="GO" id="GO:0008168">
    <property type="term" value="F:methyltransferase activity"/>
    <property type="evidence" value="ECO:0007669"/>
    <property type="project" value="UniProtKB-KW"/>
</dbReference>
<proteinExistence type="inferred from homology"/>
<reference evidence="4 5" key="1">
    <citation type="submission" date="2012-08" db="EMBL/GenBank/DDBJ databases">
        <title>Oryza genome evolution.</title>
        <authorList>
            <person name="Wing R.A."/>
        </authorList>
    </citation>
    <scope>NUCLEOTIDE SEQUENCE</scope>
</reference>
<dbReference type="STRING" id="77586.A0A0D9WMK2"/>
<reference evidence="4" key="3">
    <citation type="submission" date="2015-04" db="UniProtKB">
        <authorList>
            <consortium name="EnsemblPlants"/>
        </authorList>
    </citation>
    <scope>IDENTIFICATION</scope>
</reference>
<evidence type="ECO:0000256" key="2">
    <source>
        <dbReference type="ARBA" id="ARBA00022603"/>
    </source>
</evidence>
<evidence type="ECO:0000256" key="1">
    <source>
        <dbReference type="ARBA" id="ARBA00008361"/>
    </source>
</evidence>
<sequence>MSAPPKFPLLRLHHSAATTVRFAAAAAAAKSSASSPDPLPPELQLIADVRTPYNHIRVADVSAAAAGFAHPLAGARLLLLDSRGGGDPLTSTYLDVFATIPPLLPQSASSLAVLGFGAGSAARSILHFFPHLPSLHGWEIDPAVISVSRDFFDLAELEEQHADRLFVHVGDAFHAEGVFGGVLVDLFANGSVLPELQEASTWRRIGAMVAAGGRIMVNCGGPCVEAEEEERDGEAVKEATLGALMAAFGCEMVSVMEVDQSWVAMTGPAVSPVMAAAWKGKLPPELRRYVDMWRPCSP</sequence>
<dbReference type="InterPro" id="IPR029063">
    <property type="entry name" value="SAM-dependent_MTases_sf"/>
</dbReference>
<dbReference type="eggNOG" id="ENOG502QR3C">
    <property type="taxonomic scope" value="Eukaryota"/>
</dbReference>
<accession>A0A0D9WMK2</accession>
<dbReference type="Proteomes" id="UP000032180">
    <property type="component" value="Chromosome 6"/>
</dbReference>
<keyword evidence="2" id="KW-0489">Methyltransferase</keyword>
<dbReference type="InterPro" id="IPR051419">
    <property type="entry name" value="Lys/N-term_MeTrsfase_sf"/>
</dbReference>
<dbReference type="Gene3D" id="3.40.50.150">
    <property type="entry name" value="Vaccinia Virus protein VP39"/>
    <property type="match status" value="1"/>
</dbReference>
<organism evidence="4 5">
    <name type="scientific">Leersia perrieri</name>
    <dbReference type="NCBI Taxonomy" id="77586"/>
    <lineage>
        <taxon>Eukaryota</taxon>
        <taxon>Viridiplantae</taxon>
        <taxon>Streptophyta</taxon>
        <taxon>Embryophyta</taxon>
        <taxon>Tracheophyta</taxon>
        <taxon>Spermatophyta</taxon>
        <taxon>Magnoliopsida</taxon>
        <taxon>Liliopsida</taxon>
        <taxon>Poales</taxon>
        <taxon>Poaceae</taxon>
        <taxon>BOP clade</taxon>
        <taxon>Oryzoideae</taxon>
        <taxon>Oryzeae</taxon>
        <taxon>Oryzinae</taxon>
        <taxon>Leersia</taxon>
    </lineage>
</organism>
<keyword evidence="3" id="KW-0808">Transferase</keyword>
<dbReference type="GO" id="GO:0032259">
    <property type="term" value="P:methylation"/>
    <property type="evidence" value="ECO:0007669"/>
    <property type="project" value="UniProtKB-KW"/>
</dbReference>
<dbReference type="PANTHER" id="PTHR12176">
    <property type="entry name" value="SAM-DEPENDENT METHYLTRANSFERASE SUPERFAMILY PROTEIN"/>
    <property type="match status" value="1"/>
</dbReference>
<evidence type="ECO:0008006" key="6">
    <source>
        <dbReference type="Google" id="ProtNLM"/>
    </source>
</evidence>
<reference evidence="5" key="2">
    <citation type="submission" date="2013-12" db="EMBL/GenBank/DDBJ databases">
        <authorList>
            <person name="Yu Y."/>
            <person name="Lee S."/>
            <person name="de Baynast K."/>
            <person name="Wissotski M."/>
            <person name="Liu L."/>
            <person name="Talag J."/>
            <person name="Goicoechea J."/>
            <person name="Angelova A."/>
            <person name="Jetty R."/>
            <person name="Kudrna D."/>
            <person name="Golser W."/>
            <person name="Rivera L."/>
            <person name="Zhang J."/>
            <person name="Wing R."/>
        </authorList>
    </citation>
    <scope>NUCLEOTIDE SEQUENCE</scope>
</reference>
<dbReference type="SUPFAM" id="SSF53335">
    <property type="entry name" value="S-adenosyl-L-methionine-dependent methyltransferases"/>
    <property type="match status" value="1"/>
</dbReference>
<dbReference type="HOGENOM" id="CLU_053055_0_0_1"/>
<dbReference type="Gramene" id="LPERR06G04760.1">
    <property type="protein sequence ID" value="LPERR06G04760.1"/>
    <property type="gene ID" value="LPERR06G04760"/>
</dbReference>
<dbReference type="AlphaFoldDB" id="A0A0D9WMK2"/>
<dbReference type="PANTHER" id="PTHR12176:SF77">
    <property type="entry name" value="S-ADENOSYL-L-METHIONINE-DEPENDENT METHYLTRANSFERASES SUPERFAMILY PROTEIN"/>
    <property type="match status" value="1"/>
</dbReference>
<evidence type="ECO:0000313" key="4">
    <source>
        <dbReference type="EnsemblPlants" id="LPERR06G04760.1"/>
    </source>
</evidence>
<evidence type="ECO:0000256" key="3">
    <source>
        <dbReference type="ARBA" id="ARBA00022679"/>
    </source>
</evidence>
<name>A0A0D9WMK2_9ORYZ</name>
<evidence type="ECO:0000313" key="5">
    <source>
        <dbReference type="Proteomes" id="UP000032180"/>
    </source>
</evidence>
<protein>
    <recommendedName>
        <fullName evidence="6">PABS domain-containing protein</fullName>
    </recommendedName>
</protein>
<dbReference type="EnsemblPlants" id="LPERR06G04760.1">
    <property type="protein sequence ID" value="LPERR06G04760.1"/>
    <property type="gene ID" value="LPERR06G04760"/>
</dbReference>
<keyword evidence="5" id="KW-1185">Reference proteome</keyword>